<evidence type="ECO:0000259" key="6">
    <source>
        <dbReference type="Pfam" id="PF07317"/>
    </source>
</evidence>
<proteinExistence type="inferred from homology"/>
<evidence type="ECO:0000259" key="5">
    <source>
        <dbReference type="Pfam" id="PF07238"/>
    </source>
</evidence>
<keyword evidence="8" id="KW-1185">Reference proteome</keyword>
<evidence type="ECO:0000256" key="2">
    <source>
        <dbReference type="ARBA" id="ARBA00022741"/>
    </source>
</evidence>
<protein>
    <recommendedName>
        <fullName evidence="4">Flagellar brake protein YcgR</fullName>
    </recommendedName>
    <alternativeName>
        <fullName evidence="4">Cyclic di-GMP binding protein YcgR</fullName>
    </alternativeName>
</protein>
<feature type="domain" description="PilZ" evidence="5">
    <location>
        <begin position="130"/>
        <end position="242"/>
    </location>
</feature>
<dbReference type="GO" id="GO:0071945">
    <property type="term" value="P:regulation of bacterial-type flagellum-dependent cell motility by regulation of motor speed"/>
    <property type="evidence" value="ECO:0007669"/>
    <property type="project" value="UniProtKB-UniRule"/>
</dbReference>
<gene>
    <name evidence="4" type="primary">ycgR</name>
    <name evidence="7" type="ORF">HF682_14365</name>
</gene>
<dbReference type="GO" id="GO:0071973">
    <property type="term" value="P:bacterial-type flagellum-dependent cell motility"/>
    <property type="evidence" value="ECO:0007669"/>
    <property type="project" value="UniProtKB-UniRule"/>
</dbReference>
<dbReference type="InterPro" id="IPR023787">
    <property type="entry name" value="T3SS_YcgR"/>
</dbReference>
<evidence type="ECO:0000256" key="1">
    <source>
        <dbReference type="ARBA" id="ARBA00022636"/>
    </source>
</evidence>
<evidence type="ECO:0000256" key="4">
    <source>
        <dbReference type="HAMAP-Rule" id="MF_01457"/>
    </source>
</evidence>
<comment type="function">
    <text evidence="4">Acts as a flagellar brake, regulating swimming and swarming in a bis-(3'-5') cyclic diguanylic acid (c-di-GMP)-dependent manner. Binds 1 c-di-GMP dimer per subunit. Increasing levels of c-di-GMP lead to decreased motility.</text>
</comment>
<sequence>MTDSPETENPVPLATSDDLARYTLHSAVEVVYVLRTLIKSGQMVAVYFNHGKDFMLTTLLDVDPAKGQLILDWGGSEATNQRFLNSERNVFVTSPGGVKIQFVTTQAQQVSFNGRPAFAVAVPDTAIKLQRREFFRLETPISNPYLLTVHGHESGEQVLPLHDISLGGVGLTVGNPTQFNFLEELPDCKLDLREFGILPLALQVRNVVTIEHRGGGISHRMGCQFISPRSSVQNILQRFIAQLERERNALLKR</sequence>
<dbReference type="EMBL" id="JABAIM010000003">
    <property type="protein sequence ID" value="NLR76347.1"/>
    <property type="molecule type" value="Genomic_DNA"/>
</dbReference>
<organism evidence="7 8">
    <name type="scientific">Leeia aquatica</name>
    <dbReference type="NCBI Taxonomy" id="2725557"/>
    <lineage>
        <taxon>Bacteria</taxon>
        <taxon>Pseudomonadati</taxon>
        <taxon>Pseudomonadota</taxon>
        <taxon>Betaproteobacteria</taxon>
        <taxon>Neisseriales</taxon>
        <taxon>Leeiaceae</taxon>
        <taxon>Leeia</taxon>
    </lineage>
</organism>
<dbReference type="Pfam" id="PF07238">
    <property type="entry name" value="PilZ"/>
    <property type="match status" value="1"/>
</dbReference>
<comment type="caution">
    <text evidence="7">The sequence shown here is derived from an EMBL/GenBank/DDBJ whole genome shotgun (WGS) entry which is preliminary data.</text>
</comment>
<dbReference type="InterPro" id="IPR009875">
    <property type="entry name" value="PilZ_domain"/>
</dbReference>
<dbReference type="InterPro" id="IPR012349">
    <property type="entry name" value="Split_barrel_FMN-bd"/>
</dbReference>
<feature type="domain" description="Type III secretion system flagellar brake protein YcgR PilZN" evidence="6">
    <location>
        <begin position="22"/>
        <end position="125"/>
    </location>
</feature>
<dbReference type="Proteomes" id="UP000587991">
    <property type="component" value="Unassembled WGS sequence"/>
</dbReference>
<comment type="subunit">
    <text evidence="4">Monomer. Interacts with the flagellar basal bodies.</text>
</comment>
<keyword evidence="1 4" id="KW-0973">c-di-GMP</keyword>
<dbReference type="GO" id="GO:0035438">
    <property type="term" value="F:cyclic-di-GMP binding"/>
    <property type="evidence" value="ECO:0007669"/>
    <property type="project" value="UniProtKB-UniRule"/>
</dbReference>
<keyword evidence="3 4" id="KW-0975">Bacterial flagellum</keyword>
<evidence type="ECO:0000256" key="3">
    <source>
        <dbReference type="ARBA" id="ARBA00023143"/>
    </source>
</evidence>
<reference evidence="7 8" key="1">
    <citation type="submission" date="2020-04" db="EMBL/GenBank/DDBJ databases">
        <title>Draft genome of Leeia sp. IMCC25680.</title>
        <authorList>
            <person name="Song J."/>
            <person name="Cho J.-C."/>
        </authorList>
    </citation>
    <scope>NUCLEOTIDE SEQUENCE [LARGE SCALE GENOMIC DNA]</scope>
    <source>
        <strain evidence="7 8">IMCC25680</strain>
    </source>
</reference>
<dbReference type="Pfam" id="PF07317">
    <property type="entry name" value="PilZN"/>
    <property type="match status" value="1"/>
</dbReference>
<keyword evidence="2 4" id="KW-0547">Nucleotide-binding</keyword>
<comment type="subcellular location">
    <subcellularLocation>
        <location evidence="4">Bacterial flagellum basal body</location>
    </subcellularLocation>
</comment>
<evidence type="ECO:0000313" key="7">
    <source>
        <dbReference type="EMBL" id="NLR76347.1"/>
    </source>
</evidence>
<dbReference type="AlphaFoldDB" id="A0A847SBT3"/>
<dbReference type="Gene3D" id="2.40.10.220">
    <property type="entry name" value="predicted glycosyltransferase like domains"/>
    <property type="match status" value="1"/>
</dbReference>
<keyword evidence="7" id="KW-0966">Cell projection</keyword>
<dbReference type="InterPro" id="IPR009926">
    <property type="entry name" value="T3SS_YcgR_PilZN"/>
</dbReference>
<evidence type="ECO:0000313" key="8">
    <source>
        <dbReference type="Proteomes" id="UP000587991"/>
    </source>
</evidence>
<name>A0A847SBT3_9NEIS</name>
<dbReference type="Gene3D" id="2.30.110.10">
    <property type="entry name" value="Electron Transport, Fmn-binding Protein, Chain A"/>
    <property type="match status" value="1"/>
</dbReference>
<dbReference type="GO" id="GO:0009425">
    <property type="term" value="C:bacterial-type flagellum basal body"/>
    <property type="evidence" value="ECO:0007669"/>
    <property type="project" value="UniProtKB-SubCell"/>
</dbReference>
<accession>A0A847SBT3</accession>
<comment type="similarity">
    <text evidence="4">Belongs to the YcgR family.</text>
</comment>
<dbReference type="RefSeq" id="WP_168878008.1">
    <property type="nucleotide sequence ID" value="NZ_JABAIM010000003.1"/>
</dbReference>
<keyword evidence="7" id="KW-0282">Flagellum</keyword>
<keyword evidence="7" id="KW-0969">Cilium</keyword>
<dbReference type="HAMAP" id="MF_01457">
    <property type="entry name" value="YcgR"/>
    <property type="match status" value="1"/>
</dbReference>